<organism evidence="2">
    <name type="scientific">marine sediment metagenome</name>
    <dbReference type="NCBI Taxonomy" id="412755"/>
    <lineage>
        <taxon>unclassified sequences</taxon>
        <taxon>metagenomes</taxon>
        <taxon>ecological metagenomes</taxon>
    </lineage>
</organism>
<feature type="transmembrane region" description="Helical" evidence="1">
    <location>
        <begin position="110"/>
        <end position="130"/>
    </location>
</feature>
<protein>
    <recommendedName>
        <fullName evidence="3">CvpA family protein</fullName>
    </recommendedName>
</protein>
<evidence type="ECO:0008006" key="3">
    <source>
        <dbReference type="Google" id="ProtNLM"/>
    </source>
</evidence>
<sequence>MPIKLTWDLLISVFFIMGISYGFILQREKILATILAVYVSWAVSLVWAKPIFGLLTGKTMVFDQLWFKTDLTLFHVKVGLFVLIVVLLALKGDFADITRRIGGSSSPLIVFLYSFLNAGLVLSIIFSFMGPKAMVYLSRVSHLADLVIEYKNWWIVAPAVVMIVAGFMRGVEIGPPAQQQDVR</sequence>
<evidence type="ECO:0000256" key="1">
    <source>
        <dbReference type="SAM" id="Phobius"/>
    </source>
</evidence>
<dbReference type="EMBL" id="BARU01006596">
    <property type="protein sequence ID" value="GAH34154.1"/>
    <property type="molecule type" value="Genomic_DNA"/>
</dbReference>
<accession>X1FXU4</accession>
<keyword evidence="1" id="KW-0472">Membrane</keyword>
<keyword evidence="1" id="KW-0812">Transmembrane</keyword>
<gene>
    <name evidence="2" type="ORF">S03H2_12982</name>
</gene>
<feature type="transmembrane region" description="Helical" evidence="1">
    <location>
        <begin position="150"/>
        <end position="168"/>
    </location>
</feature>
<reference evidence="2" key="1">
    <citation type="journal article" date="2014" name="Front. Microbiol.">
        <title>High frequency of phylogenetically diverse reductive dehalogenase-homologous genes in deep subseafloor sedimentary metagenomes.</title>
        <authorList>
            <person name="Kawai M."/>
            <person name="Futagami T."/>
            <person name="Toyoda A."/>
            <person name="Takaki Y."/>
            <person name="Nishi S."/>
            <person name="Hori S."/>
            <person name="Arai W."/>
            <person name="Tsubouchi T."/>
            <person name="Morono Y."/>
            <person name="Uchiyama I."/>
            <person name="Ito T."/>
            <person name="Fujiyama A."/>
            <person name="Inagaki F."/>
            <person name="Takami H."/>
        </authorList>
    </citation>
    <scope>NUCLEOTIDE SEQUENCE</scope>
    <source>
        <strain evidence="2">Expedition CK06-06</strain>
    </source>
</reference>
<evidence type="ECO:0000313" key="2">
    <source>
        <dbReference type="EMBL" id="GAH34154.1"/>
    </source>
</evidence>
<feature type="transmembrane region" description="Helical" evidence="1">
    <location>
        <begin position="6"/>
        <end position="24"/>
    </location>
</feature>
<keyword evidence="1" id="KW-1133">Transmembrane helix</keyword>
<proteinExistence type="predicted"/>
<dbReference type="AlphaFoldDB" id="X1FXU4"/>
<name>X1FXU4_9ZZZZ</name>
<comment type="caution">
    <text evidence="2">The sequence shown here is derived from an EMBL/GenBank/DDBJ whole genome shotgun (WGS) entry which is preliminary data.</text>
</comment>
<feature type="transmembrane region" description="Helical" evidence="1">
    <location>
        <begin position="72"/>
        <end position="90"/>
    </location>
</feature>
<feature type="transmembrane region" description="Helical" evidence="1">
    <location>
        <begin position="31"/>
        <end position="52"/>
    </location>
</feature>